<gene>
    <name evidence="1" type="ordered locus">BF638R_3994</name>
</gene>
<sequence length="97" mass="11632">MILSICRKVLVMLLFILNRRMLFLSNILDGKPATRDSMILSLFKISLFAVKKTLNIRCRHRILKQSNQYINRNWRMVAEGIRMAQYLFCVFFIKELY</sequence>
<protein>
    <submittedName>
        <fullName evidence="1">Uncharacterized protein</fullName>
    </submittedName>
</protein>
<proteinExistence type="predicted"/>
<dbReference type="EMBL" id="FQ312004">
    <property type="protein sequence ID" value="CBW24438.1"/>
    <property type="molecule type" value="Genomic_DNA"/>
</dbReference>
<accession>E1WNY9</accession>
<dbReference type="AlphaFoldDB" id="E1WNY9"/>
<dbReference type="KEGG" id="bfg:BF638R_3994"/>
<dbReference type="HOGENOM" id="CLU_2491327_0_0_10"/>
<dbReference type="Proteomes" id="UP000008560">
    <property type="component" value="Chromosome"/>
</dbReference>
<name>E1WNY9_BACF6</name>
<organism evidence="1 2">
    <name type="scientific">Bacteroides fragilis (strain 638R)</name>
    <dbReference type="NCBI Taxonomy" id="862962"/>
    <lineage>
        <taxon>Bacteria</taxon>
        <taxon>Pseudomonadati</taxon>
        <taxon>Bacteroidota</taxon>
        <taxon>Bacteroidia</taxon>
        <taxon>Bacteroidales</taxon>
        <taxon>Bacteroidaceae</taxon>
        <taxon>Bacteroides</taxon>
    </lineage>
</organism>
<evidence type="ECO:0000313" key="1">
    <source>
        <dbReference type="EMBL" id="CBW24438.1"/>
    </source>
</evidence>
<dbReference type="PATRIC" id="fig|862962.3.peg.4164"/>
<reference evidence="1 2" key="1">
    <citation type="journal article" date="2010" name="Microbiology">
        <title>Twenty-eight divergent polysaccharide loci specifying within- and amongst-strain capsule diversity in three strains of Bacteroides fragilis.</title>
        <authorList>
            <person name="Patrick S."/>
            <person name="Blakely G.W."/>
            <person name="Houston S."/>
            <person name="Moore J."/>
            <person name="Abratt V.R."/>
            <person name="Bertalan M."/>
            <person name="Cerdeno-Tarraga A.M."/>
            <person name="Quail M.A."/>
            <person name="Corton N."/>
            <person name="Corton C."/>
            <person name="Bignell A."/>
            <person name="Barron A."/>
            <person name="Clark L."/>
            <person name="Bentley S.D."/>
            <person name="Parkhill J."/>
        </authorList>
    </citation>
    <scope>NUCLEOTIDE SEQUENCE [LARGE SCALE GENOMIC DNA]</scope>
    <source>
        <strain evidence="1 2">638R</strain>
    </source>
</reference>
<evidence type="ECO:0000313" key="2">
    <source>
        <dbReference type="Proteomes" id="UP000008560"/>
    </source>
</evidence>